<evidence type="ECO:0000259" key="1">
    <source>
        <dbReference type="PROSITE" id="PS50943"/>
    </source>
</evidence>
<dbReference type="Gene3D" id="1.10.260.40">
    <property type="entry name" value="lambda repressor-like DNA-binding domains"/>
    <property type="match status" value="1"/>
</dbReference>
<sequence length="76" mass="9124">MKTFGEQLRYRRQQLGFTQEQIARKLDVTVRQYCRWETGETKISVYYLAKWIELSGTAYEDIHESLLLYGESEKLQ</sequence>
<dbReference type="Pfam" id="PF01381">
    <property type="entry name" value="HTH_3"/>
    <property type="match status" value="1"/>
</dbReference>
<dbReference type="RefSeq" id="WP_054537103.1">
    <property type="nucleotide sequence ID" value="NZ_LGKP01000040.1"/>
</dbReference>
<comment type="caution">
    <text evidence="2">The sequence shown here is derived from an EMBL/GenBank/DDBJ whole genome shotgun (WGS) entry which is preliminary data.</text>
</comment>
<feature type="domain" description="HTH cro/C1-type" evidence="1">
    <location>
        <begin position="8"/>
        <end position="62"/>
    </location>
</feature>
<organism evidence="2 3">
    <name type="scientific">Herpetosiphon geysericola</name>
    <dbReference type="NCBI Taxonomy" id="70996"/>
    <lineage>
        <taxon>Bacteria</taxon>
        <taxon>Bacillati</taxon>
        <taxon>Chloroflexota</taxon>
        <taxon>Chloroflexia</taxon>
        <taxon>Herpetosiphonales</taxon>
        <taxon>Herpetosiphonaceae</taxon>
        <taxon>Herpetosiphon</taxon>
    </lineage>
</organism>
<dbReference type="CDD" id="cd00093">
    <property type="entry name" value="HTH_XRE"/>
    <property type="match status" value="1"/>
</dbReference>
<name>A0A0P6XBT9_9CHLR</name>
<dbReference type="InterPro" id="IPR010982">
    <property type="entry name" value="Lambda_DNA-bd_dom_sf"/>
</dbReference>
<evidence type="ECO:0000313" key="3">
    <source>
        <dbReference type="Proteomes" id="UP000050277"/>
    </source>
</evidence>
<dbReference type="SUPFAM" id="SSF47413">
    <property type="entry name" value="lambda repressor-like DNA-binding domains"/>
    <property type="match status" value="1"/>
</dbReference>
<evidence type="ECO:0000313" key="2">
    <source>
        <dbReference type="EMBL" id="KPL80219.1"/>
    </source>
</evidence>
<dbReference type="SMART" id="SM00530">
    <property type="entry name" value="HTH_XRE"/>
    <property type="match status" value="1"/>
</dbReference>
<proteinExistence type="predicted"/>
<dbReference type="Proteomes" id="UP000050277">
    <property type="component" value="Unassembled WGS sequence"/>
</dbReference>
<dbReference type="InterPro" id="IPR001387">
    <property type="entry name" value="Cro/C1-type_HTH"/>
</dbReference>
<protein>
    <recommendedName>
        <fullName evidence="1">HTH cro/C1-type domain-containing protein</fullName>
    </recommendedName>
</protein>
<reference evidence="2 3" key="1">
    <citation type="submission" date="2015-07" db="EMBL/GenBank/DDBJ databases">
        <title>Whole genome sequence of Herpetosiphon geysericola DSM 7119.</title>
        <authorList>
            <person name="Hemp J."/>
            <person name="Ward L.M."/>
            <person name="Pace L.A."/>
            <person name="Fischer W.W."/>
        </authorList>
    </citation>
    <scope>NUCLEOTIDE SEQUENCE [LARGE SCALE GENOMIC DNA]</scope>
    <source>
        <strain evidence="2 3">DSM 7119</strain>
    </source>
</reference>
<dbReference type="STRING" id="70996.SE18_24495"/>
<dbReference type="EMBL" id="LGKP01000040">
    <property type="protein sequence ID" value="KPL80219.1"/>
    <property type="molecule type" value="Genomic_DNA"/>
</dbReference>
<accession>A0A0P6XBT9</accession>
<dbReference type="OrthoDB" id="959646at2"/>
<keyword evidence="3" id="KW-1185">Reference proteome</keyword>
<dbReference type="PROSITE" id="PS50943">
    <property type="entry name" value="HTH_CROC1"/>
    <property type="match status" value="1"/>
</dbReference>
<dbReference type="GO" id="GO:0003677">
    <property type="term" value="F:DNA binding"/>
    <property type="evidence" value="ECO:0007669"/>
    <property type="project" value="InterPro"/>
</dbReference>
<dbReference type="AlphaFoldDB" id="A0A0P6XBT9"/>
<gene>
    <name evidence="2" type="ORF">SE18_24495</name>
</gene>